<evidence type="ECO:0000313" key="2">
    <source>
        <dbReference type="EMBL" id="GFZ77687.1"/>
    </source>
</evidence>
<keyword evidence="1" id="KW-1133">Transmembrane helix</keyword>
<dbReference type="Proteomes" id="UP000602050">
    <property type="component" value="Unassembled WGS sequence"/>
</dbReference>
<dbReference type="InterPro" id="IPR024490">
    <property type="entry name" value="DUF2759"/>
</dbReference>
<proteinExistence type="predicted"/>
<evidence type="ECO:0000256" key="1">
    <source>
        <dbReference type="SAM" id="Phobius"/>
    </source>
</evidence>
<dbReference type="EMBL" id="BMEV01000032">
    <property type="protein sequence ID" value="GFZ77687.1"/>
    <property type="molecule type" value="Genomic_DNA"/>
</dbReference>
<gene>
    <name evidence="2" type="ORF">GCM10010978_19050</name>
</gene>
<sequence>MRIVLGFIFLLVTIVAVISIVRQLKYKNILAIIFSVLTAIVFGFFSIATIISELSS</sequence>
<protein>
    <recommendedName>
        <fullName evidence="4">DUF2759 family protein</fullName>
    </recommendedName>
</protein>
<reference evidence="2" key="1">
    <citation type="journal article" date="2014" name="Int. J. Syst. Evol. Microbiol.">
        <title>Complete genome sequence of Corynebacterium casei LMG S-19264T (=DSM 44701T), isolated from a smear-ripened cheese.</title>
        <authorList>
            <consortium name="US DOE Joint Genome Institute (JGI-PGF)"/>
            <person name="Walter F."/>
            <person name="Albersmeier A."/>
            <person name="Kalinowski J."/>
            <person name="Ruckert C."/>
        </authorList>
    </citation>
    <scope>NUCLEOTIDE SEQUENCE</scope>
    <source>
        <strain evidence="2">CGMCC 1.12360</strain>
    </source>
</reference>
<evidence type="ECO:0000313" key="3">
    <source>
        <dbReference type="Proteomes" id="UP000602050"/>
    </source>
</evidence>
<dbReference type="AlphaFoldDB" id="A0A8J2TKR6"/>
<accession>A0A8J2TKR6</accession>
<name>A0A8J2TKR6_9BACI</name>
<dbReference type="Pfam" id="PF10958">
    <property type="entry name" value="DUF2759"/>
    <property type="match status" value="1"/>
</dbReference>
<organism evidence="2 3">
    <name type="scientific">Compostibacillus humi</name>
    <dbReference type="NCBI Taxonomy" id="1245525"/>
    <lineage>
        <taxon>Bacteria</taxon>
        <taxon>Bacillati</taxon>
        <taxon>Bacillota</taxon>
        <taxon>Bacilli</taxon>
        <taxon>Bacillales</taxon>
        <taxon>Bacillaceae</taxon>
        <taxon>Compostibacillus</taxon>
    </lineage>
</organism>
<feature type="transmembrane region" description="Helical" evidence="1">
    <location>
        <begin position="29"/>
        <end position="51"/>
    </location>
</feature>
<comment type="caution">
    <text evidence="2">The sequence shown here is derived from an EMBL/GenBank/DDBJ whole genome shotgun (WGS) entry which is preliminary data.</text>
</comment>
<reference evidence="2" key="2">
    <citation type="submission" date="2020-09" db="EMBL/GenBank/DDBJ databases">
        <authorList>
            <person name="Sun Q."/>
            <person name="Zhou Y."/>
        </authorList>
    </citation>
    <scope>NUCLEOTIDE SEQUENCE</scope>
    <source>
        <strain evidence="2">CGMCC 1.12360</strain>
    </source>
</reference>
<keyword evidence="1" id="KW-0812">Transmembrane</keyword>
<keyword evidence="1" id="KW-0472">Membrane</keyword>
<keyword evidence="3" id="KW-1185">Reference proteome</keyword>
<dbReference type="RefSeq" id="WP_188392172.1">
    <property type="nucleotide sequence ID" value="NZ_BMEV01000032.1"/>
</dbReference>
<evidence type="ECO:0008006" key="4">
    <source>
        <dbReference type="Google" id="ProtNLM"/>
    </source>
</evidence>